<feature type="transmembrane region" description="Helical" evidence="2">
    <location>
        <begin position="521"/>
        <end position="545"/>
    </location>
</feature>
<organism evidence="3 4">
    <name type="scientific">Melanomma pulvis-pyrius CBS 109.77</name>
    <dbReference type="NCBI Taxonomy" id="1314802"/>
    <lineage>
        <taxon>Eukaryota</taxon>
        <taxon>Fungi</taxon>
        <taxon>Dikarya</taxon>
        <taxon>Ascomycota</taxon>
        <taxon>Pezizomycotina</taxon>
        <taxon>Dothideomycetes</taxon>
        <taxon>Pleosporomycetidae</taxon>
        <taxon>Pleosporales</taxon>
        <taxon>Melanommataceae</taxon>
        <taxon>Melanomma</taxon>
    </lineage>
</organism>
<evidence type="ECO:0000313" key="4">
    <source>
        <dbReference type="Proteomes" id="UP000799757"/>
    </source>
</evidence>
<dbReference type="AlphaFoldDB" id="A0A6A6XW29"/>
<dbReference type="EMBL" id="MU001743">
    <property type="protein sequence ID" value="KAF2800712.1"/>
    <property type="molecule type" value="Genomic_DNA"/>
</dbReference>
<feature type="transmembrane region" description="Helical" evidence="2">
    <location>
        <begin position="466"/>
        <end position="486"/>
    </location>
</feature>
<accession>A0A6A6XW29</accession>
<protein>
    <recommendedName>
        <fullName evidence="5">Low temperature requirement A</fullName>
    </recommendedName>
</protein>
<dbReference type="PANTHER" id="PTHR42101:SF1">
    <property type="entry name" value="LOW TEMPERATURE REQUIREMENT A"/>
    <property type="match status" value="1"/>
</dbReference>
<feature type="transmembrane region" description="Helical" evidence="2">
    <location>
        <begin position="147"/>
        <end position="168"/>
    </location>
</feature>
<dbReference type="Proteomes" id="UP000799757">
    <property type="component" value="Unassembled WGS sequence"/>
</dbReference>
<feature type="transmembrane region" description="Helical" evidence="2">
    <location>
        <begin position="276"/>
        <end position="296"/>
    </location>
</feature>
<name>A0A6A6XW29_9PLEO</name>
<feature type="transmembrane region" description="Helical" evidence="2">
    <location>
        <begin position="108"/>
        <end position="127"/>
    </location>
</feature>
<feature type="transmembrane region" description="Helical" evidence="2">
    <location>
        <begin position="212"/>
        <end position="235"/>
    </location>
</feature>
<feature type="transmembrane region" description="Helical" evidence="2">
    <location>
        <begin position="493"/>
        <end position="515"/>
    </location>
</feature>
<feature type="transmembrane region" description="Helical" evidence="2">
    <location>
        <begin position="79"/>
        <end position="96"/>
    </location>
</feature>
<sequence>MGFGFHGRKKRDVDAEKHLRRMHKSTPFIESPLQGADQEKLVFSQRHEANTVELFFDLFFVANLATFTTYHSITDTSYLIAYVGFFGILWCTWFQVTLHDVRFARDSIYERVCKTVQFIVFVGLALVGSSFNPGKPGDNTNFRILCYTLVISRGLLTLQYIIVLIFTIRERYSKLYLPLGLMIAIYAVAAAAFGAMTPAFRENELGHENVYVVWYIVMLLEAVCVITISCCWRMLSFKKTHLMERMSLLTLIVIGEGAIGVTKTVSRMMGKSGLDVESCFLIMCIILVLVLLWALYFDNFPHGHYGTIRQQVWSCLHFPFQLAIVGVVEGSQQIAIARYVMRIYVKIEKDIDKICHVENLDGQKLTDALTYLLKYFNFNKKVETAGLEDMTLTWIWSAGNTTGICSPEVAAEFNRTGEWTESDISTIMIYIWDGVYQGIGMKIPTDKMEKQYSTEIALASWKVVYLYYWVSFCTLIGCSIAFLFLIRRHKADLFDFVSVIIRLIALAIGGTLIALVSNDDALYAVIASPSLLPVCLILLFLILFFDKVSAAFCNWRLRKSGQPYALEAGDEHGHGHGHEDKSHGDVHVHDEASESLVPDHRHYDDHRKSAAWSIHGDADTQPLTHKSSHFSTGTSYSDQQSYAMSPPMVSPPPMMGHGHAPHGGYQPVGTSQNYGA</sequence>
<feature type="compositionally biased region" description="Polar residues" evidence="1">
    <location>
        <begin position="621"/>
        <end position="643"/>
    </location>
</feature>
<keyword evidence="4" id="KW-1185">Reference proteome</keyword>
<feature type="region of interest" description="Disordered" evidence="1">
    <location>
        <begin position="618"/>
        <end position="676"/>
    </location>
</feature>
<feature type="transmembrane region" description="Helical" evidence="2">
    <location>
        <begin position="175"/>
        <end position="200"/>
    </location>
</feature>
<evidence type="ECO:0000256" key="1">
    <source>
        <dbReference type="SAM" id="MobiDB-lite"/>
    </source>
</evidence>
<dbReference type="InterPro" id="IPR010640">
    <property type="entry name" value="Low_temperature_requirement_A"/>
</dbReference>
<dbReference type="OrthoDB" id="3177213at2759"/>
<dbReference type="PANTHER" id="PTHR42101">
    <property type="entry name" value="CHROMOSOME 16, WHOLE GENOME SHOTGUN SEQUENCE"/>
    <property type="match status" value="1"/>
</dbReference>
<keyword evidence="2" id="KW-0812">Transmembrane</keyword>
<keyword evidence="2" id="KW-0472">Membrane</keyword>
<evidence type="ECO:0000256" key="2">
    <source>
        <dbReference type="SAM" id="Phobius"/>
    </source>
</evidence>
<keyword evidence="2" id="KW-1133">Transmembrane helix</keyword>
<reference evidence="3" key="1">
    <citation type="journal article" date="2020" name="Stud. Mycol.">
        <title>101 Dothideomycetes genomes: a test case for predicting lifestyles and emergence of pathogens.</title>
        <authorList>
            <person name="Haridas S."/>
            <person name="Albert R."/>
            <person name="Binder M."/>
            <person name="Bloem J."/>
            <person name="Labutti K."/>
            <person name="Salamov A."/>
            <person name="Andreopoulos B."/>
            <person name="Baker S."/>
            <person name="Barry K."/>
            <person name="Bills G."/>
            <person name="Bluhm B."/>
            <person name="Cannon C."/>
            <person name="Castanera R."/>
            <person name="Culley D."/>
            <person name="Daum C."/>
            <person name="Ezra D."/>
            <person name="Gonzalez J."/>
            <person name="Henrissat B."/>
            <person name="Kuo A."/>
            <person name="Liang C."/>
            <person name="Lipzen A."/>
            <person name="Lutzoni F."/>
            <person name="Magnuson J."/>
            <person name="Mondo S."/>
            <person name="Nolan M."/>
            <person name="Ohm R."/>
            <person name="Pangilinan J."/>
            <person name="Park H.-J."/>
            <person name="Ramirez L."/>
            <person name="Alfaro M."/>
            <person name="Sun H."/>
            <person name="Tritt A."/>
            <person name="Yoshinaga Y."/>
            <person name="Zwiers L.-H."/>
            <person name="Turgeon B."/>
            <person name="Goodwin S."/>
            <person name="Spatafora J."/>
            <person name="Crous P."/>
            <person name="Grigoriev I."/>
        </authorList>
    </citation>
    <scope>NUCLEOTIDE SEQUENCE</scope>
    <source>
        <strain evidence="3">CBS 109.77</strain>
    </source>
</reference>
<evidence type="ECO:0008006" key="5">
    <source>
        <dbReference type="Google" id="ProtNLM"/>
    </source>
</evidence>
<feature type="transmembrane region" description="Helical" evidence="2">
    <location>
        <begin position="54"/>
        <end position="73"/>
    </location>
</feature>
<gene>
    <name evidence="3" type="ORF">K505DRAFT_412762</name>
</gene>
<evidence type="ECO:0000313" key="3">
    <source>
        <dbReference type="EMBL" id="KAF2800712.1"/>
    </source>
</evidence>
<feature type="compositionally biased region" description="Low complexity" evidence="1">
    <location>
        <begin position="655"/>
        <end position="664"/>
    </location>
</feature>
<dbReference type="Pfam" id="PF06772">
    <property type="entry name" value="LtrA"/>
    <property type="match status" value="1"/>
</dbReference>
<proteinExistence type="predicted"/>